<proteinExistence type="predicted"/>
<evidence type="ECO:0000313" key="2">
    <source>
        <dbReference type="Proteomes" id="UP001162030"/>
    </source>
</evidence>
<evidence type="ECO:0000313" key="1">
    <source>
        <dbReference type="EMBL" id="CAI8796652.1"/>
    </source>
</evidence>
<dbReference type="Proteomes" id="UP001162030">
    <property type="component" value="Chromosome"/>
</dbReference>
<keyword evidence="2" id="KW-1185">Reference proteome</keyword>
<organism evidence="1 2">
    <name type="scientific">Methylocaldum szegediense</name>
    <dbReference type="NCBI Taxonomy" id="73780"/>
    <lineage>
        <taxon>Bacteria</taxon>
        <taxon>Pseudomonadati</taxon>
        <taxon>Pseudomonadota</taxon>
        <taxon>Gammaproteobacteria</taxon>
        <taxon>Methylococcales</taxon>
        <taxon>Methylococcaceae</taxon>
        <taxon>Methylocaldum</taxon>
    </lineage>
</organism>
<dbReference type="EMBL" id="OX458333">
    <property type="protein sequence ID" value="CAI8796652.1"/>
    <property type="molecule type" value="Genomic_DNA"/>
</dbReference>
<reference evidence="1 2" key="1">
    <citation type="submission" date="2023-03" db="EMBL/GenBank/DDBJ databases">
        <authorList>
            <person name="Pearce D."/>
        </authorList>
    </citation>
    <scope>NUCLEOTIDE SEQUENCE [LARGE SCALE GENOMIC DNA]</scope>
    <source>
        <strain evidence="1">Msz</strain>
    </source>
</reference>
<protein>
    <submittedName>
        <fullName evidence="1">Uncharacterized protein</fullName>
    </submittedName>
</protein>
<name>A0ABM9HZX4_9GAMM</name>
<sequence length="64" mass="7491">MNPEHSIEVDLEEQRSEWFFLHTSKRYFGFSLRFRPITAVDCLRPVKALRGSRLLSIFSADFAA</sequence>
<accession>A0ABM9HZX4</accession>
<gene>
    <name evidence="1" type="ORF">MSZNOR_1506</name>
</gene>